<evidence type="ECO:0000256" key="8">
    <source>
        <dbReference type="ARBA" id="ARBA00022833"/>
    </source>
</evidence>
<dbReference type="SUPFAM" id="SSF55945">
    <property type="entry name" value="TATA-box binding protein-like"/>
    <property type="match status" value="1"/>
</dbReference>
<dbReference type="GO" id="GO:0043916">
    <property type="term" value="F:DNA-7-methylguanine glycosylase activity"/>
    <property type="evidence" value="ECO:0007669"/>
    <property type="project" value="TreeGrafter"/>
</dbReference>
<dbReference type="InterPro" id="IPR035451">
    <property type="entry name" value="Ada-like_dom_sf"/>
</dbReference>
<evidence type="ECO:0000256" key="10">
    <source>
        <dbReference type="ARBA" id="ARBA00023125"/>
    </source>
</evidence>
<keyword evidence="7" id="KW-0227">DNA damage</keyword>
<keyword evidence="16" id="KW-1185">Reference proteome</keyword>
<keyword evidence="11" id="KW-0010">Activator</keyword>
<evidence type="ECO:0000256" key="2">
    <source>
        <dbReference type="ARBA" id="ARBA00001947"/>
    </source>
</evidence>
<sequence length="489" mass="54344">MRNTIEKEKGMYAAFKAKDARFDGRFFVGISSTGIYCRPVCRAKMPKEENCTFYATAAEAEQAGYRPCLLCRPELAPGQSITDASAALARKAARLLEESCGSGLSLDELAGRLGCSGRHLRRVFAEEYHISPIQYLQTCRLLLAKNLLTDTDLPVLDVAMASGFGSLSRFNDLFKKQYRMPPAALRKNRTKKGRHNGGLTLALSYRPPYLWDKILNFLADRAIKGIDLVRDGEYWRTVCLKNSSGQRIFGWLKVGHAAEKNTLLITVSLSLLPVLSQILSRIRRLFDLYCDPETVYETLNIMNEVQPGLCVPGTRVPGCFDSFEMAVRTVLGQQITVKAAGTLAGRLVAAYGKQVETGIEGLTHVFPSPEDVVTLGENIEDCFGVLGIIASRSRTIRALALGLVTGDLTLDPTAQPEEEMKKLLNIRGIGSWSAQYIAMRAMEWPDAFLETDAGIKKALDFRPPKEILKMAESWRPWRSYATVNLWNTL</sequence>
<comment type="catalytic activity">
    <reaction evidence="1">
        <text>Hydrolysis of alkylated DNA, releasing 3-methyladenine, 3-methylguanine, 7-methylguanine and 7-methyladenine.</text>
        <dbReference type="EC" id="3.2.2.21"/>
    </reaction>
</comment>
<evidence type="ECO:0000256" key="3">
    <source>
        <dbReference type="ARBA" id="ARBA00012000"/>
    </source>
</evidence>
<dbReference type="PROSITE" id="PS00041">
    <property type="entry name" value="HTH_ARAC_FAMILY_1"/>
    <property type="match status" value="1"/>
</dbReference>
<dbReference type="Gene3D" id="1.10.10.60">
    <property type="entry name" value="Homeodomain-like"/>
    <property type="match status" value="2"/>
</dbReference>
<evidence type="ECO:0000256" key="4">
    <source>
        <dbReference type="ARBA" id="ARBA00022603"/>
    </source>
</evidence>
<dbReference type="GO" id="GO:0006307">
    <property type="term" value="P:DNA alkylation repair"/>
    <property type="evidence" value="ECO:0007669"/>
    <property type="project" value="TreeGrafter"/>
</dbReference>
<dbReference type="InterPro" id="IPR010316">
    <property type="entry name" value="AlkA_N"/>
</dbReference>
<dbReference type="Gene3D" id="1.10.340.30">
    <property type="entry name" value="Hypothetical protein, domain 2"/>
    <property type="match status" value="1"/>
</dbReference>
<dbReference type="CDD" id="cd00056">
    <property type="entry name" value="ENDO3c"/>
    <property type="match status" value="1"/>
</dbReference>
<dbReference type="PROSITE" id="PS01124">
    <property type="entry name" value="HTH_ARAC_FAMILY_2"/>
    <property type="match status" value="1"/>
</dbReference>
<comment type="cofactor">
    <cofactor evidence="2">
        <name>Zn(2+)</name>
        <dbReference type="ChEBI" id="CHEBI:29105"/>
    </cofactor>
</comment>
<dbReference type="InterPro" id="IPR003265">
    <property type="entry name" value="HhH-GPD_domain"/>
</dbReference>
<feature type="domain" description="HTH araC/xylS-type" evidence="14">
    <location>
        <begin position="90"/>
        <end position="188"/>
    </location>
</feature>
<keyword evidence="9" id="KW-0805">Transcription regulation</keyword>
<keyword evidence="12" id="KW-0804">Transcription</keyword>
<keyword evidence="8" id="KW-0862">Zinc</keyword>
<accession>A0AAP2W691</accession>
<dbReference type="Pfam" id="PF12833">
    <property type="entry name" value="HTH_18"/>
    <property type="match status" value="1"/>
</dbReference>
<keyword evidence="6" id="KW-0479">Metal-binding</keyword>
<dbReference type="InterPro" id="IPR018060">
    <property type="entry name" value="HTH_AraC"/>
</dbReference>
<dbReference type="InterPro" id="IPR023170">
    <property type="entry name" value="HhH_base_excis_C"/>
</dbReference>
<dbReference type="SMART" id="SM00342">
    <property type="entry name" value="HTH_ARAC"/>
    <property type="match status" value="1"/>
</dbReference>
<organism evidence="15 16">
    <name type="scientific">Lientehia hominis</name>
    <dbReference type="NCBI Taxonomy" id="2897778"/>
    <lineage>
        <taxon>Bacteria</taxon>
        <taxon>Bacillati</taxon>
        <taxon>Bacillota</taxon>
        <taxon>Clostridia</taxon>
        <taxon>Lachnospirales</taxon>
        <taxon>Lachnospiraceae</taxon>
        <taxon>Lientehia</taxon>
    </lineage>
</organism>
<dbReference type="EMBL" id="JAJNOR010000001">
    <property type="protein sequence ID" value="MCD2491068.1"/>
    <property type="molecule type" value="Genomic_DNA"/>
</dbReference>
<gene>
    <name evidence="15" type="ORF">LQE92_00325</name>
</gene>
<evidence type="ECO:0000256" key="11">
    <source>
        <dbReference type="ARBA" id="ARBA00023159"/>
    </source>
</evidence>
<dbReference type="SMART" id="SM01009">
    <property type="entry name" value="AlkA_N"/>
    <property type="match status" value="1"/>
</dbReference>
<protein>
    <recommendedName>
        <fullName evidence="3">DNA-3-methyladenine glycosylase II</fullName>
        <ecNumber evidence="3">3.2.2.21</ecNumber>
    </recommendedName>
</protein>
<dbReference type="AlphaFoldDB" id="A0AAP2W691"/>
<name>A0AAP2W691_9FIRM</name>
<dbReference type="Gene3D" id="1.10.1670.10">
    <property type="entry name" value="Helix-hairpin-Helix base-excision DNA repair enzymes (C-terminal)"/>
    <property type="match status" value="1"/>
</dbReference>
<evidence type="ECO:0000259" key="14">
    <source>
        <dbReference type="PROSITE" id="PS01124"/>
    </source>
</evidence>
<proteinExistence type="predicted"/>
<keyword evidence="13" id="KW-0234">DNA repair</keyword>
<dbReference type="Gene3D" id="3.30.310.20">
    <property type="entry name" value="DNA-3-methyladenine glycosylase AlkA, N-terminal domain"/>
    <property type="match status" value="1"/>
</dbReference>
<dbReference type="GO" id="GO:0006285">
    <property type="term" value="P:base-excision repair, AP site formation"/>
    <property type="evidence" value="ECO:0007669"/>
    <property type="project" value="TreeGrafter"/>
</dbReference>
<dbReference type="PANTHER" id="PTHR43003">
    <property type="entry name" value="DNA-3-METHYLADENINE GLYCOSYLASE"/>
    <property type="match status" value="1"/>
</dbReference>
<dbReference type="Proteomes" id="UP001299265">
    <property type="component" value="Unassembled WGS sequence"/>
</dbReference>
<keyword evidence="10" id="KW-0238">DNA-binding</keyword>
<dbReference type="InterPro" id="IPR009057">
    <property type="entry name" value="Homeodomain-like_sf"/>
</dbReference>
<dbReference type="SUPFAM" id="SSF57884">
    <property type="entry name" value="Ada DNA repair protein, N-terminal domain (N-Ada 10)"/>
    <property type="match status" value="1"/>
</dbReference>
<keyword evidence="4" id="KW-0489">Methyltransferase</keyword>
<dbReference type="GO" id="GO:0005737">
    <property type="term" value="C:cytoplasm"/>
    <property type="evidence" value="ECO:0007669"/>
    <property type="project" value="TreeGrafter"/>
</dbReference>
<dbReference type="GO" id="GO:0008168">
    <property type="term" value="F:methyltransferase activity"/>
    <property type="evidence" value="ECO:0007669"/>
    <property type="project" value="UniProtKB-KW"/>
</dbReference>
<evidence type="ECO:0000256" key="6">
    <source>
        <dbReference type="ARBA" id="ARBA00022723"/>
    </source>
</evidence>
<dbReference type="GO" id="GO:0032131">
    <property type="term" value="F:alkylated DNA binding"/>
    <property type="evidence" value="ECO:0007669"/>
    <property type="project" value="TreeGrafter"/>
</dbReference>
<dbReference type="GO" id="GO:0043565">
    <property type="term" value="F:sequence-specific DNA binding"/>
    <property type="evidence" value="ECO:0007669"/>
    <property type="project" value="InterPro"/>
</dbReference>
<dbReference type="GO" id="GO:0032259">
    <property type="term" value="P:methylation"/>
    <property type="evidence" value="ECO:0007669"/>
    <property type="project" value="UniProtKB-KW"/>
</dbReference>
<dbReference type="InterPro" id="IPR011257">
    <property type="entry name" value="DNA_glycosylase"/>
</dbReference>
<dbReference type="InterPro" id="IPR051912">
    <property type="entry name" value="Alkylbase_DNA_Glycosylase/TA"/>
</dbReference>
<dbReference type="GO" id="GO:0003700">
    <property type="term" value="F:DNA-binding transcription factor activity"/>
    <property type="evidence" value="ECO:0007669"/>
    <property type="project" value="InterPro"/>
</dbReference>
<dbReference type="SMART" id="SM00478">
    <property type="entry name" value="ENDO3c"/>
    <property type="match status" value="1"/>
</dbReference>
<dbReference type="GO" id="GO:0008725">
    <property type="term" value="F:DNA-3-methyladenine glycosylase activity"/>
    <property type="evidence" value="ECO:0007669"/>
    <property type="project" value="TreeGrafter"/>
</dbReference>
<dbReference type="InterPro" id="IPR037046">
    <property type="entry name" value="AlkA_N_sf"/>
</dbReference>
<keyword evidence="5" id="KW-0808">Transferase</keyword>
<dbReference type="InterPro" id="IPR018062">
    <property type="entry name" value="HTH_AraC-typ_CS"/>
</dbReference>
<dbReference type="Pfam" id="PF06029">
    <property type="entry name" value="AlkA_N"/>
    <property type="match status" value="1"/>
</dbReference>
<evidence type="ECO:0000313" key="16">
    <source>
        <dbReference type="Proteomes" id="UP001299265"/>
    </source>
</evidence>
<dbReference type="GO" id="GO:0008270">
    <property type="term" value="F:zinc ion binding"/>
    <property type="evidence" value="ECO:0007669"/>
    <property type="project" value="InterPro"/>
</dbReference>
<comment type="caution">
    <text evidence="15">The sequence shown here is derived from an EMBL/GenBank/DDBJ whole genome shotgun (WGS) entry which is preliminary data.</text>
</comment>
<dbReference type="Gene3D" id="3.40.10.10">
    <property type="entry name" value="DNA Methylphosphotriester Repair Domain"/>
    <property type="match status" value="1"/>
</dbReference>
<dbReference type="InterPro" id="IPR004026">
    <property type="entry name" value="Ada_DNA_repair_Zn-bd"/>
</dbReference>
<dbReference type="PANTHER" id="PTHR43003:SF13">
    <property type="entry name" value="DNA-3-METHYLADENINE GLYCOSYLASE 2"/>
    <property type="match status" value="1"/>
</dbReference>
<dbReference type="EC" id="3.2.2.21" evidence="3"/>
<dbReference type="GO" id="GO:0032993">
    <property type="term" value="C:protein-DNA complex"/>
    <property type="evidence" value="ECO:0007669"/>
    <property type="project" value="TreeGrafter"/>
</dbReference>
<evidence type="ECO:0000313" key="15">
    <source>
        <dbReference type="EMBL" id="MCD2491068.1"/>
    </source>
</evidence>
<dbReference type="SUPFAM" id="SSF46689">
    <property type="entry name" value="Homeodomain-like"/>
    <property type="match status" value="2"/>
</dbReference>
<evidence type="ECO:0000256" key="1">
    <source>
        <dbReference type="ARBA" id="ARBA00000086"/>
    </source>
</evidence>
<evidence type="ECO:0000256" key="12">
    <source>
        <dbReference type="ARBA" id="ARBA00023163"/>
    </source>
</evidence>
<dbReference type="SUPFAM" id="SSF48150">
    <property type="entry name" value="DNA-glycosylase"/>
    <property type="match status" value="1"/>
</dbReference>
<dbReference type="Pfam" id="PF02805">
    <property type="entry name" value="Ada_Zn_binding"/>
    <property type="match status" value="1"/>
</dbReference>
<dbReference type="RefSeq" id="WP_231061027.1">
    <property type="nucleotide sequence ID" value="NZ_JAJNOR010000001.1"/>
</dbReference>
<evidence type="ECO:0000256" key="13">
    <source>
        <dbReference type="ARBA" id="ARBA00023204"/>
    </source>
</evidence>
<evidence type="ECO:0000256" key="7">
    <source>
        <dbReference type="ARBA" id="ARBA00022763"/>
    </source>
</evidence>
<reference evidence="15 16" key="1">
    <citation type="submission" date="2021-11" db="EMBL/GenBank/DDBJ databases">
        <title>Lacrimispora sp. nov. NSJ-141 isolated from human feces.</title>
        <authorList>
            <person name="Abdugheni R."/>
        </authorList>
    </citation>
    <scope>NUCLEOTIDE SEQUENCE [LARGE SCALE GENOMIC DNA]</scope>
    <source>
        <strain evidence="15 16">NSJ-141</strain>
    </source>
</reference>
<evidence type="ECO:0000256" key="9">
    <source>
        <dbReference type="ARBA" id="ARBA00023015"/>
    </source>
</evidence>
<evidence type="ECO:0000256" key="5">
    <source>
        <dbReference type="ARBA" id="ARBA00022679"/>
    </source>
</evidence>